<dbReference type="EMBL" id="ML735217">
    <property type="protein sequence ID" value="KAE8395892.1"/>
    <property type="molecule type" value="Genomic_DNA"/>
</dbReference>
<organism evidence="1">
    <name type="scientific">Petromyces alliaceus</name>
    <name type="common">Aspergillus alliaceus</name>
    <dbReference type="NCBI Taxonomy" id="209559"/>
    <lineage>
        <taxon>Eukaryota</taxon>
        <taxon>Fungi</taxon>
        <taxon>Dikarya</taxon>
        <taxon>Ascomycota</taxon>
        <taxon>Pezizomycotina</taxon>
        <taxon>Eurotiomycetes</taxon>
        <taxon>Eurotiomycetidae</taxon>
        <taxon>Eurotiales</taxon>
        <taxon>Aspergillaceae</taxon>
        <taxon>Aspergillus</taxon>
        <taxon>Aspergillus subgen. Circumdati</taxon>
    </lineage>
</organism>
<dbReference type="Proteomes" id="UP000326877">
    <property type="component" value="Unassembled WGS sequence"/>
</dbReference>
<sequence>MPYAVLPKEYVKRMKEIRATVDPNGILLLSSSRSLSLVQAIFGSYHDPPNWTLGSASSSFPSSNEADLAESDLKAPGAVSISAEQSTLNVMPGIPNVILDDKWELILDVEVDLDPLATLSSVLDEVPQISTAILGDGCVLG</sequence>
<proteinExistence type="predicted"/>
<gene>
    <name evidence="1" type="ORF">BDV23DRAFT_178456</name>
</gene>
<reference evidence="1" key="1">
    <citation type="submission" date="2019-04" db="EMBL/GenBank/DDBJ databases">
        <title>Friends and foes A comparative genomics studyof 23 Aspergillus species from section Flavi.</title>
        <authorList>
            <consortium name="DOE Joint Genome Institute"/>
            <person name="Kjaerbolling I."/>
            <person name="Vesth T."/>
            <person name="Frisvad J.C."/>
            <person name="Nybo J.L."/>
            <person name="Theobald S."/>
            <person name="Kildgaard S."/>
            <person name="Isbrandt T."/>
            <person name="Kuo A."/>
            <person name="Sato A."/>
            <person name="Lyhne E.K."/>
            <person name="Kogle M.E."/>
            <person name="Wiebenga A."/>
            <person name="Kun R.S."/>
            <person name="Lubbers R.J."/>
            <person name="Makela M.R."/>
            <person name="Barry K."/>
            <person name="Chovatia M."/>
            <person name="Clum A."/>
            <person name="Daum C."/>
            <person name="Haridas S."/>
            <person name="He G."/>
            <person name="LaButti K."/>
            <person name="Lipzen A."/>
            <person name="Mondo S."/>
            <person name="Riley R."/>
            <person name="Salamov A."/>
            <person name="Simmons B.A."/>
            <person name="Magnuson J.K."/>
            <person name="Henrissat B."/>
            <person name="Mortensen U.H."/>
            <person name="Larsen T.O."/>
            <person name="Devries R.P."/>
            <person name="Grigoriev I.V."/>
            <person name="Machida M."/>
            <person name="Baker S.E."/>
            <person name="Andersen M.R."/>
        </authorList>
    </citation>
    <scope>NUCLEOTIDE SEQUENCE [LARGE SCALE GENOMIC DNA]</scope>
    <source>
        <strain evidence="1">IBT 14317</strain>
    </source>
</reference>
<evidence type="ECO:0000313" key="1">
    <source>
        <dbReference type="EMBL" id="KAE8395892.1"/>
    </source>
</evidence>
<protein>
    <submittedName>
        <fullName evidence="1">Uncharacterized protein</fullName>
    </submittedName>
</protein>
<dbReference type="AlphaFoldDB" id="A0A5N7CNP8"/>
<name>A0A5N7CNP8_PETAA</name>
<accession>A0A5N7CNP8</accession>